<dbReference type="KEGG" id="blin:BLSMQ_0410"/>
<organism evidence="1 2">
    <name type="scientific">Brevibacterium aurantiacum</name>
    <dbReference type="NCBI Taxonomy" id="273384"/>
    <lineage>
        <taxon>Bacteria</taxon>
        <taxon>Bacillati</taxon>
        <taxon>Actinomycetota</taxon>
        <taxon>Actinomycetes</taxon>
        <taxon>Micrococcales</taxon>
        <taxon>Brevibacteriaceae</taxon>
        <taxon>Brevibacterium</taxon>
    </lineage>
</organism>
<proteinExistence type="predicted"/>
<name>A0A1D7W0A7_BREAU</name>
<accession>A0A1D7W0A7</accession>
<evidence type="ECO:0000313" key="2">
    <source>
        <dbReference type="Proteomes" id="UP000094793"/>
    </source>
</evidence>
<gene>
    <name evidence="1" type="ORF">BLSMQ_0410</name>
</gene>
<dbReference type="EMBL" id="CP017150">
    <property type="protein sequence ID" value="AOP52128.1"/>
    <property type="molecule type" value="Genomic_DNA"/>
</dbReference>
<evidence type="ECO:0000313" key="1">
    <source>
        <dbReference type="EMBL" id="AOP52128.1"/>
    </source>
</evidence>
<dbReference type="Proteomes" id="UP000094793">
    <property type="component" value="Chromosome"/>
</dbReference>
<protein>
    <submittedName>
        <fullName evidence="1">Uncharacterized protein</fullName>
    </submittedName>
</protein>
<reference evidence="2" key="1">
    <citation type="submission" date="2016-09" db="EMBL/GenBank/DDBJ databases">
        <title>Complete Genome Sequence of Brevibacterium linens SMQ-1335.</title>
        <authorList>
            <person name="de Melo A.G."/>
            <person name="Labrie S.J."/>
            <person name="Dumaresq J."/>
            <person name="Roberts R.J."/>
            <person name="Tremblay D.M."/>
            <person name="Moineau S."/>
        </authorList>
    </citation>
    <scope>NUCLEOTIDE SEQUENCE [LARGE SCALE GENOMIC DNA]</scope>
    <source>
        <strain evidence="2">SMQ-1335</strain>
    </source>
</reference>
<sequence length="37" mass="3954">MTGVPARINSANPVKTLSTRAEYYVTGPPAEPVPVIR</sequence>
<dbReference type="PATRIC" id="fig|1703.10.peg.423"/>
<dbReference type="AlphaFoldDB" id="A0A1D7W0A7"/>